<organism evidence="1 2">
    <name type="scientific">Rhizophagus irregularis</name>
    <dbReference type="NCBI Taxonomy" id="588596"/>
    <lineage>
        <taxon>Eukaryota</taxon>
        <taxon>Fungi</taxon>
        <taxon>Fungi incertae sedis</taxon>
        <taxon>Mucoromycota</taxon>
        <taxon>Glomeromycotina</taxon>
        <taxon>Glomeromycetes</taxon>
        <taxon>Glomerales</taxon>
        <taxon>Glomeraceae</taxon>
        <taxon>Rhizophagus</taxon>
    </lineage>
</organism>
<accession>A0A2I1G6X8</accession>
<sequence>MKILYFSVIVDTAIVVSNNNINQDDIQVSHIKSLVFNEISDKLKSLNINNFASLKLWKVDGKKNNVKNKVIDKETIHIIVQPVAAGGLGGTTHRRLEAAPSMKALILIVLSYARENQLSSNCLDDKLLKLDEVQNGSACVFRISLVWMQKYTSSWKFYGDVCIVALASYGHYGAYATSGSRLDMDISPVNNFSMKNKWGYEDICFTKKEFRDYFYNFCESHDFNDLIKNARAFYSTSDLSDEERKIVTSVLYRKGGLPYNSKEITYVQHVWQMEFYRASMQVLPEGNYVSVDVGACFGTIGYIDFYISNEKKLALIDIHHNKMKLIYPDESEEIVRLLGEEDDLIAIVGVEAHDYYKHKDHDYD</sequence>
<comment type="caution">
    <text evidence="1">The sequence shown here is derived from an EMBL/GenBank/DDBJ whole genome shotgun (WGS) entry which is preliminary data.</text>
</comment>
<name>A0A2I1G6X8_9GLOM</name>
<proteinExistence type="predicted"/>
<dbReference type="VEuPathDB" id="FungiDB:FUN_011166"/>
<dbReference type="EMBL" id="LLXI01000194">
    <property type="protein sequence ID" value="PKY42372.1"/>
    <property type="molecule type" value="Genomic_DNA"/>
</dbReference>
<gene>
    <name evidence="1" type="ORF">RhiirA4_456159</name>
</gene>
<evidence type="ECO:0000313" key="1">
    <source>
        <dbReference type="EMBL" id="PKY42372.1"/>
    </source>
</evidence>
<keyword evidence="2" id="KW-1185">Reference proteome</keyword>
<evidence type="ECO:0000313" key="2">
    <source>
        <dbReference type="Proteomes" id="UP000234323"/>
    </source>
</evidence>
<reference evidence="1 2" key="1">
    <citation type="submission" date="2015-10" db="EMBL/GenBank/DDBJ databases">
        <title>Genome analyses suggest a sexual origin of heterokaryosis in a supposedly ancient asexual fungus.</title>
        <authorList>
            <person name="Ropars J."/>
            <person name="Sedzielewska K."/>
            <person name="Noel J."/>
            <person name="Charron P."/>
            <person name="Farinelli L."/>
            <person name="Marton T."/>
            <person name="Kruger M."/>
            <person name="Pelin A."/>
            <person name="Brachmann A."/>
            <person name="Corradi N."/>
        </authorList>
    </citation>
    <scope>NUCLEOTIDE SEQUENCE [LARGE SCALE GENOMIC DNA]</scope>
    <source>
        <strain evidence="1 2">A4</strain>
    </source>
</reference>
<dbReference type="AlphaFoldDB" id="A0A2I1G6X8"/>
<protein>
    <submittedName>
        <fullName evidence="1">Uncharacterized protein</fullName>
    </submittedName>
</protein>
<dbReference type="VEuPathDB" id="FungiDB:RhiirFUN_012473"/>
<dbReference type="Proteomes" id="UP000234323">
    <property type="component" value="Unassembled WGS sequence"/>
</dbReference>